<dbReference type="Proteomes" id="UP000326939">
    <property type="component" value="Chromosome 3"/>
</dbReference>
<organism evidence="13 14">
    <name type="scientific">Salix brachista</name>
    <dbReference type="NCBI Taxonomy" id="2182728"/>
    <lineage>
        <taxon>Eukaryota</taxon>
        <taxon>Viridiplantae</taxon>
        <taxon>Streptophyta</taxon>
        <taxon>Embryophyta</taxon>
        <taxon>Tracheophyta</taxon>
        <taxon>Spermatophyta</taxon>
        <taxon>Magnoliopsida</taxon>
        <taxon>eudicotyledons</taxon>
        <taxon>Gunneridae</taxon>
        <taxon>Pentapetalae</taxon>
        <taxon>rosids</taxon>
        <taxon>fabids</taxon>
        <taxon>Malpighiales</taxon>
        <taxon>Salicaceae</taxon>
        <taxon>Saliceae</taxon>
        <taxon>Salix</taxon>
    </lineage>
</organism>
<dbReference type="FunFam" id="3.40.50.300:FF:000079">
    <property type="entry name" value="probable ATP-dependent RNA helicase DDX17"/>
    <property type="match status" value="1"/>
</dbReference>
<evidence type="ECO:0000259" key="11">
    <source>
        <dbReference type="PROSITE" id="PS51194"/>
    </source>
</evidence>
<dbReference type="PANTHER" id="PTHR47958">
    <property type="entry name" value="ATP-DEPENDENT RNA HELICASE DBP3"/>
    <property type="match status" value="1"/>
</dbReference>
<dbReference type="PROSITE" id="PS51192">
    <property type="entry name" value="HELICASE_ATP_BIND_1"/>
    <property type="match status" value="1"/>
</dbReference>
<dbReference type="FunFam" id="3.40.50.300:FF:000008">
    <property type="entry name" value="ATP-dependent RNA helicase RhlB"/>
    <property type="match status" value="1"/>
</dbReference>
<evidence type="ECO:0000259" key="10">
    <source>
        <dbReference type="PROSITE" id="PS51192"/>
    </source>
</evidence>
<dbReference type="GO" id="GO:0016787">
    <property type="term" value="F:hydrolase activity"/>
    <property type="evidence" value="ECO:0007669"/>
    <property type="project" value="UniProtKB-KW"/>
</dbReference>
<comment type="similarity">
    <text evidence="8">Belongs to the DEAD box helicase family.</text>
</comment>
<feature type="domain" description="DEAD-box RNA helicase Q" evidence="12">
    <location>
        <begin position="100"/>
        <end position="132"/>
    </location>
</feature>
<dbReference type="CDD" id="cd18787">
    <property type="entry name" value="SF2_C_DEAD"/>
    <property type="match status" value="1"/>
</dbReference>
<dbReference type="Gene3D" id="3.40.50.300">
    <property type="entry name" value="P-loop containing nucleotide triphosphate hydrolases"/>
    <property type="match status" value="2"/>
</dbReference>
<evidence type="ECO:0000256" key="5">
    <source>
        <dbReference type="ARBA" id="ARBA00022840"/>
    </source>
</evidence>
<dbReference type="CDD" id="cd17966">
    <property type="entry name" value="DEADc_DDX5_DDX17"/>
    <property type="match status" value="1"/>
</dbReference>
<dbReference type="SMART" id="SM00490">
    <property type="entry name" value="HELICc"/>
    <property type="match status" value="1"/>
</dbReference>
<dbReference type="GO" id="GO:0003723">
    <property type="term" value="F:RNA binding"/>
    <property type="evidence" value="ECO:0007669"/>
    <property type="project" value="UniProtKB-KW"/>
</dbReference>
<keyword evidence="3 8" id="KW-0378">Hydrolase</keyword>
<dbReference type="Pfam" id="PF00271">
    <property type="entry name" value="Helicase_C"/>
    <property type="match status" value="1"/>
</dbReference>
<dbReference type="AlphaFoldDB" id="A0A5N5NBY0"/>
<dbReference type="EMBL" id="VDCV01000003">
    <property type="protein sequence ID" value="KAB5563876.1"/>
    <property type="molecule type" value="Genomic_DNA"/>
</dbReference>
<dbReference type="PROSITE" id="PS00039">
    <property type="entry name" value="DEAD_ATP_HELICASE"/>
    <property type="match status" value="1"/>
</dbReference>
<dbReference type="InterPro" id="IPR000629">
    <property type="entry name" value="RNA-helicase_DEAD-box_CS"/>
</dbReference>
<dbReference type="GO" id="GO:0005524">
    <property type="term" value="F:ATP binding"/>
    <property type="evidence" value="ECO:0007669"/>
    <property type="project" value="UniProtKB-KW"/>
</dbReference>
<dbReference type="PROSITE" id="PS51194">
    <property type="entry name" value="HELICASE_CTER"/>
    <property type="match status" value="1"/>
</dbReference>
<dbReference type="PROSITE" id="PS51195">
    <property type="entry name" value="Q_MOTIF"/>
    <property type="match status" value="1"/>
</dbReference>
<dbReference type="InterPro" id="IPR027417">
    <property type="entry name" value="P-loop_NTPase"/>
</dbReference>
<sequence length="533" mass="58592">MSRYDSRSGDPTSYRDRKSGSGFGGASSYGGGSARPSSERREYGRGDSPAKSDLDGLTPFEKNFHVESPAVAAMSEREVEEYRQRREITVDGRDIPKPVKSFHDVGFPEDLVDYVLQEISKAGFTEPTPIQAQGWPMAMKGRDLIGIAETGSGKTLAYLLPAIVHVNAQPFLAPGDGPIVLVLAPTRELAVQIQQEAAKFGASSRIKNTCIYGGVPKGPQVRDLQKGVEIVIATPGRLIDMMESHHTNLRRVTYLVLDEADRMLDMGFEPQIRKIVSQIRPDRQTLYWSATWPKEVEQLARQSLYNPYKVIIGSPDLKANHAIRQHVDIVSENQKYNKLVKLLEDIMDGSRILIFMDTKKGCDQITRQLRMDGWPALSIHGDKSQAERDWVLSEFKAGKSPIMTATDVAARGLDVKDVKYVINYDFPGSLEDYVHRIGRTGRAGAKGTAYTFFTAGNARFAKELVSILEEAGQKVSPELTAMARGAPSLLSDVDFCDGAPPFNRNELTVECVAMGVSEIVGGVTAVADHGANE</sequence>
<evidence type="ECO:0000256" key="1">
    <source>
        <dbReference type="ARBA" id="ARBA00012552"/>
    </source>
</evidence>
<keyword evidence="5 8" id="KW-0067">ATP-binding</keyword>
<evidence type="ECO:0000256" key="3">
    <source>
        <dbReference type="ARBA" id="ARBA00022801"/>
    </source>
</evidence>
<name>A0A5N5NBY0_9ROSI</name>
<dbReference type="GO" id="GO:0003724">
    <property type="term" value="F:RNA helicase activity"/>
    <property type="evidence" value="ECO:0007669"/>
    <property type="project" value="UniProtKB-EC"/>
</dbReference>
<evidence type="ECO:0000313" key="14">
    <source>
        <dbReference type="Proteomes" id="UP000326939"/>
    </source>
</evidence>
<dbReference type="Pfam" id="PF00270">
    <property type="entry name" value="DEAD"/>
    <property type="match status" value="1"/>
</dbReference>
<feature type="compositionally biased region" description="Gly residues" evidence="9">
    <location>
        <begin position="21"/>
        <end position="33"/>
    </location>
</feature>
<evidence type="ECO:0000256" key="9">
    <source>
        <dbReference type="SAM" id="MobiDB-lite"/>
    </source>
</evidence>
<dbReference type="InterPro" id="IPR014001">
    <property type="entry name" value="Helicase_ATP-bd"/>
</dbReference>
<protein>
    <recommendedName>
        <fullName evidence="1">RNA helicase</fullName>
        <ecNumber evidence="1">3.6.4.13</ecNumber>
    </recommendedName>
</protein>
<feature type="domain" description="Helicase C-terminal" evidence="11">
    <location>
        <begin position="338"/>
        <end position="483"/>
    </location>
</feature>
<feature type="compositionally biased region" description="Basic and acidic residues" evidence="9">
    <location>
        <begin position="37"/>
        <end position="54"/>
    </location>
</feature>
<comment type="caution">
    <text evidence="13">The sequence shown here is derived from an EMBL/GenBank/DDBJ whole genome shotgun (WGS) entry which is preliminary data.</text>
</comment>
<gene>
    <name evidence="13" type="ORF">DKX38_003930</name>
</gene>
<keyword evidence="14" id="KW-1185">Reference proteome</keyword>
<evidence type="ECO:0000313" key="13">
    <source>
        <dbReference type="EMBL" id="KAB5563876.1"/>
    </source>
</evidence>
<dbReference type="InterPro" id="IPR001650">
    <property type="entry name" value="Helicase_C-like"/>
</dbReference>
<feature type="compositionally biased region" description="Basic and acidic residues" evidence="9">
    <location>
        <begin position="1"/>
        <end position="19"/>
    </location>
</feature>
<dbReference type="SUPFAM" id="SSF52540">
    <property type="entry name" value="P-loop containing nucleoside triphosphate hydrolases"/>
    <property type="match status" value="1"/>
</dbReference>
<evidence type="ECO:0000259" key="12">
    <source>
        <dbReference type="PROSITE" id="PS51195"/>
    </source>
</evidence>
<accession>A0A5N5NBY0</accession>
<feature type="region of interest" description="Disordered" evidence="9">
    <location>
        <begin position="1"/>
        <end position="59"/>
    </location>
</feature>
<dbReference type="SMART" id="SM00487">
    <property type="entry name" value="DEXDc"/>
    <property type="match status" value="1"/>
</dbReference>
<keyword evidence="4 8" id="KW-0347">Helicase</keyword>
<reference evidence="14" key="1">
    <citation type="journal article" date="2019" name="Gigascience">
        <title>De novo genome assembly of the endangered Acer yangbiense, a plant species with extremely small populations endemic to Yunnan Province, China.</title>
        <authorList>
            <person name="Yang J."/>
            <person name="Wariss H.M."/>
            <person name="Tao L."/>
            <person name="Zhang R."/>
            <person name="Yun Q."/>
            <person name="Hollingsworth P."/>
            <person name="Dao Z."/>
            <person name="Luo G."/>
            <person name="Guo H."/>
            <person name="Ma Y."/>
            <person name="Sun W."/>
        </authorList>
    </citation>
    <scope>NUCLEOTIDE SEQUENCE [LARGE SCALE GENOMIC DNA]</scope>
    <source>
        <strain evidence="14">cv. br00</strain>
    </source>
</reference>
<evidence type="ECO:0000256" key="4">
    <source>
        <dbReference type="ARBA" id="ARBA00022806"/>
    </source>
</evidence>
<feature type="short sequence motif" description="Q motif" evidence="7">
    <location>
        <begin position="100"/>
        <end position="132"/>
    </location>
</feature>
<keyword evidence="2 8" id="KW-0547">Nucleotide-binding</keyword>
<dbReference type="InterPro" id="IPR014014">
    <property type="entry name" value="RNA_helicase_DEAD_Q_motif"/>
</dbReference>
<dbReference type="EC" id="3.6.4.13" evidence="1"/>
<proteinExistence type="inferred from homology"/>
<feature type="domain" description="Helicase ATP-binding" evidence="10">
    <location>
        <begin position="135"/>
        <end position="310"/>
    </location>
</feature>
<dbReference type="InterPro" id="IPR011545">
    <property type="entry name" value="DEAD/DEAH_box_helicase_dom"/>
</dbReference>
<evidence type="ECO:0000256" key="8">
    <source>
        <dbReference type="RuleBase" id="RU000492"/>
    </source>
</evidence>
<evidence type="ECO:0000256" key="6">
    <source>
        <dbReference type="ARBA" id="ARBA00022884"/>
    </source>
</evidence>
<evidence type="ECO:0000256" key="2">
    <source>
        <dbReference type="ARBA" id="ARBA00022741"/>
    </source>
</evidence>
<evidence type="ECO:0000256" key="7">
    <source>
        <dbReference type="PROSITE-ProRule" id="PRU00552"/>
    </source>
</evidence>
<keyword evidence="6" id="KW-0694">RNA-binding</keyword>